<dbReference type="PIRSF" id="PIRSF028688">
    <property type="entry name" value="UCP_imp_028688"/>
    <property type="match status" value="1"/>
</dbReference>
<evidence type="ECO:0000313" key="3">
    <source>
        <dbReference type="Proteomes" id="UP000275281"/>
    </source>
</evidence>
<feature type="domain" description="FlgO" evidence="1">
    <location>
        <begin position="57"/>
        <end position="188"/>
    </location>
</feature>
<evidence type="ECO:0000259" key="1">
    <source>
        <dbReference type="Pfam" id="PF17680"/>
    </source>
</evidence>
<keyword evidence="3" id="KW-1185">Reference proteome</keyword>
<name>A0A3N5Z4Q7_9ALTE</name>
<dbReference type="Pfam" id="PF17680">
    <property type="entry name" value="FlgO"/>
    <property type="match status" value="1"/>
</dbReference>
<organism evidence="2 3">
    <name type="scientific">Alteromonas sediminis</name>
    <dbReference type="NCBI Taxonomy" id="2259342"/>
    <lineage>
        <taxon>Bacteria</taxon>
        <taxon>Pseudomonadati</taxon>
        <taxon>Pseudomonadota</taxon>
        <taxon>Gammaproteobacteria</taxon>
        <taxon>Alteromonadales</taxon>
        <taxon>Alteromonadaceae</taxon>
        <taxon>Alteromonas/Salinimonas group</taxon>
        <taxon>Alteromonas</taxon>
    </lineage>
</organism>
<dbReference type="InterPro" id="IPR014549">
    <property type="entry name" value="FlgO"/>
</dbReference>
<dbReference type="InterPro" id="IPR041215">
    <property type="entry name" value="FlgO_dom"/>
</dbReference>
<reference evidence="2 3" key="1">
    <citation type="submission" date="2018-11" db="EMBL/GenBank/DDBJ databases">
        <authorList>
            <person name="Ye M.-Q."/>
            <person name="Du Z.-J."/>
        </authorList>
    </citation>
    <scope>NUCLEOTIDE SEQUENCE [LARGE SCALE GENOMIC DNA]</scope>
    <source>
        <strain evidence="2 3">U0105</strain>
    </source>
</reference>
<dbReference type="Proteomes" id="UP000275281">
    <property type="component" value="Unassembled WGS sequence"/>
</dbReference>
<sequence length="214" mass="24258">MRPLFTSMATFVSWFCLFVVVWGLLGCASQEDMNLQAATSSRDPVPPLGNVEYHTFQLANELFSQVQPARQTRYAVVGFVPIPTHKFDADNNHPLQLLGHQIREGMITEATKRGFTAQEFLISSDIKLTAVDDRVLSRSVDELSNVQRVDYYITGTILHQQEGAVVNARIVHVRNKEVVAAATRFFPGTLFWREEQVTTRQGRLYRMAKSDPQQ</sequence>
<dbReference type="RefSeq" id="WP_124029232.1">
    <property type="nucleotide sequence ID" value="NZ_JBHRSN010000013.1"/>
</dbReference>
<dbReference type="PROSITE" id="PS51257">
    <property type="entry name" value="PROKAR_LIPOPROTEIN"/>
    <property type="match status" value="1"/>
</dbReference>
<dbReference type="AlphaFoldDB" id="A0A3N5Z4Q7"/>
<accession>A0A3N5Z4Q7</accession>
<dbReference type="OrthoDB" id="6385821at2"/>
<protein>
    <recommendedName>
        <fullName evidence="1">FlgO domain-containing protein</fullName>
    </recommendedName>
</protein>
<proteinExistence type="predicted"/>
<comment type="caution">
    <text evidence="2">The sequence shown here is derived from an EMBL/GenBank/DDBJ whole genome shotgun (WGS) entry which is preliminary data.</text>
</comment>
<gene>
    <name evidence="2" type="ORF">DRW07_17490</name>
</gene>
<evidence type="ECO:0000313" key="2">
    <source>
        <dbReference type="EMBL" id="RPJ65104.1"/>
    </source>
</evidence>
<dbReference type="EMBL" id="RPOK01000006">
    <property type="protein sequence ID" value="RPJ65104.1"/>
    <property type="molecule type" value="Genomic_DNA"/>
</dbReference>